<feature type="region of interest" description="Disordered" evidence="2">
    <location>
        <begin position="267"/>
        <end position="308"/>
    </location>
</feature>
<dbReference type="PANTHER" id="PTHR14490:SF5">
    <property type="entry name" value="PROTEIN KRI1 HOMOLOG"/>
    <property type="match status" value="1"/>
</dbReference>
<feature type="region of interest" description="Disordered" evidence="2">
    <location>
        <begin position="708"/>
        <end position="795"/>
    </location>
</feature>
<proteinExistence type="inferred from homology"/>
<feature type="region of interest" description="Disordered" evidence="2">
    <location>
        <begin position="328"/>
        <end position="367"/>
    </location>
</feature>
<feature type="compositionally biased region" description="Basic and acidic residues" evidence="2">
    <location>
        <begin position="608"/>
        <end position="623"/>
    </location>
</feature>
<dbReference type="FunCoup" id="A0A066WK25">
    <property type="interactions" value="223"/>
</dbReference>
<name>A0A066WK25_TILAU</name>
<gene>
    <name evidence="4" type="ORF">K437DRAFT_261834</name>
</gene>
<feature type="domain" description="Kri1-like C-terminal" evidence="3">
    <location>
        <begin position="626"/>
        <end position="695"/>
    </location>
</feature>
<dbReference type="EMBL" id="JMSN01000017">
    <property type="protein sequence ID" value="KDN51354.1"/>
    <property type="molecule type" value="Genomic_DNA"/>
</dbReference>
<feature type="region of interest" description="Disordered" evidence="2">
    <location>
        <begin position="1"/>
        <end position="79"/>
    </location>
</feature>
<dbReference type="GeneID" id="25265602"/>
<dbReference type="GO" id="GO:0030686">
    <property type="term" value="C:90S preribosome"/>
    <property type="evidence" value="ECO:0007669"/>
    <property type="project" value="TreeGrafter"/>
</dbReference>
<dbReference type="Pfam" id="PF05178">
    <property type="entry name" value="Kri1"/>
    <property type="match status" value="1"/>
</dbReference>
<dbReference type="STRING" id="1037660.A0A066WK25"/>
<feature type="compositionally biased region" description="Basic and acidic residues" evidence="2">
    <location>
        <begin position="427"/>
        <end position="443"/>
    </location>
</feature>
<feature type="compositionally biased region" description="Acidic residues" evidence="2">
    <location>
        <begin position="204"/>
        <end position="214"/>
    </location>
</feature>
<dbReference type="InterPro" id="IPR024626">
    <property type="entry name" value="Kri1-like_C"/>
</dbReference>
<evidence type="ECO:0000256" key="2">
    <source>
        <dbReference type="SAM" id="MobiDB-lite"/>
    </source>
</evidence>
<feature type="compositionally biased region" description="Gly residues" evidence="2">
    <location>
        <begin position="215"/>
        <end position="225"/>
    </location>
</feature>
<feature type="compositionally biased region" description="Acidic residues" evidence="2">
    <location>
        <begin position="511"/>
        <end position="526"/>
    </location>
</feature>
<organism evidence="4 5">
    <name type="scientific">Tilletiaria anomala (strain ATCC 24038 / CBS 436.72 / UBC 951)</name>
    <dbReference type="NCBI Taxonomy" id="1037660"/>
    <lineage>
        <taxon>Eukaryota</taxon>
        <taxon>Fungi</taxon>
        <taxon>Dikarya</taxon>
        <taxon>Basidiomycota</taxon>
        <taxon>Ustilaginomycotina</taxon>
        <taxon>Exobasidiomycetes</taxon>
        <taxon>Georgefischeriales</taxon>
        <taxon>Tilletiariaceae</taxon>
        <taxon>Tilletiaria</taxon>
    </lineage>
</organism>
<feature type="compositionally biased region" description="Low complexity" evidence="2">
    <location>
        <begin position="12"/>
        <end position="21"/>
    </location>
</feature>
<feature type="region of interest" description="Disordered" evidence="2">
    <location>
        <begin position="158"/>
        <end position="233"/>
    </location>
</feature>
<evidence type="ECO:0000259" key="3">
    <source>
        <dbReference type="Pfam" id="PF12936"/>
    </source>
</evidence>
<comment type="similarity">
    <text evidence="1">Belongs to the KRI1 family.</text>
</comment>
<feature type="region of interest" description="Disordered" evidence="2">
    <location>
        <begin position="501"/>
        <end position="629"/>
    </location>
</feature>
<feature type="compositionally biased region" description="Basic residues" evidence="2">
    <location>
        <begin position="749"/>
        <end position="761"/>
    </location>
</feature>
<protein>
    <submittedName>
        <fullName evidence="4">Krr1-domain-containing protein</fullName>
    </submittedName>
</protein>
<dbReference type="PANTHER" id="PTHR14490">
    <property type="entry name" value="ZINC FINGER, ZZ TYPE"/>
    <property type="match status" value="1"/>
</dbReference>
<feature type="compositionally biased region" description="Basic residues" evidence="2">
    <location>
        <begin position="567"/>
        <end position="583"/>
    </location>
</feature>
<feature type="compositionally biased region" description="Acidic residues" evidence="2">
    <location>
        <begin position="57"/>
        <end position="74"/>
    </location>
</feature>
<dbReference type="OrthoDB" id="10252032at2759"/>
<dbReference type="InParanoid" id="A0A066WK25"/>
<feature type="compositionally biased region" description="Basic residues" evidence="2">
    <location>
        <begin position="414"/>
        <end position="426"/>
    </location>
</feature>
<feature type="compositionally biased region" description="Acidic residues" evidence="2">
    <location>
        <begin position="538"/>
        <end position="551"/>
    </location>
</feature>
<keyword evidence="5" id="KW-1185">Reference proteome</keyword>
<feature type="region of interest" description="Disordered" evidence="2">
    <location>
        <begin position="389"/>
        <end position="443"/>
    </location>
</feature>
<comment type="caution">
    <text evidence="4">The sequence shown here is derived from an EMBL/GenBank/DDBJ whole genome shotgun (WGS) entry which is preliminary data.</text>
</comment>
<dbReference type="GO" id="GO:0000447">
    <property type="term" value="P:endonucleolytic cleavage in ITS1 to separate SSU-rRNA from 5.8S rRNA and LSU-rRNA from tricistronic rRNA transcript (SSU-rRNA, 5.8S rRNA, LSU-rRNA)"/>
    <property type="evidence" value="ECO:0007669"/>
    <property type="project" value="TreeGrafter"/>
</dbReference>
<accession>A0A066WK25</accession>
<feature type="compositionally biased region" description="Basic and acidic residues" evidence="2">
    <location>
        <begin position="781"/>
        <end position="795"/>
    </location>
</feature>
<feature type="compositionally biased region" description="Acidic residues" evidence="2">
    <location>
        <begin position="353"/>
        <end position="365"/>
    </location>
</feature>
<dbReference type="AlphaFoldDB" id="A0A066WK25"/>
<dbReference type="RefSeq" id="XP_013244690.1">
    <property type="nucleotide sequence ID" value="XM_013389236.1"/>
</dbReference>
<dbReference type="HOGENOM" id="CLU_009647_2_0_1"/>
<dbReference type="InterPro" id="IPR018034">
    <property type="entry name" value="Kri1"/>
</dbReference>
<reference evidence="4 5" key="1">
    <citation type="submission" date="2014-05" db="EMBL/GenBank/DDBJ databases">
        <title>Draft genome sequence of a rare smut relative, Tilletiaria anomala UBC 951.</title>
        <authorList>
            <consortium name="DOE Joint Genome Institute"/>
            <person name="Toome M."/>
            <person name="Kuo A."/>
            <person name="Henrissat B."/>
            <person name="Lipzen A."/>
            <person name="Tritt A."/>
            <person name="Yoshinaga Y."/>
            <person name="Zane M."/>
            <person name="Barry K."/>
            <person name="Grigoriev I.V."/>
            <person name="Spatafora J.W."/>
            <person name="Aimea M.C."/>
        </authorList>
    </citation>
    <scope>NUCLEOTIDE SEQUENCE [LARGE SCALE GENOMIC DNA]</scope>
    <source>
        <strain evidence="4 5">UBC 951</strain>
    </source>
</reference>
<feature type="compositionally biased region" description="Basic and acidic residues" evidence="2">
    <location>
        <begin position="337"/>
        <end position="352"/>
    </location>
</feature>
<evidence type="ECO:0000313" key="4">
    <source>
        <dbReference type="EMBL" id="KDN51354.1"/>
    </source>
</evidence>
<evidence type="ECO:0000313" key="5">
    <source>
        <dbReference type="Proteomes" id="UP000027361"/>
    </source>
</evidence>
<evidence type="ECO:0000256" key="1">
    <source>
        <dbReference type="ARBA" id="ARBA00007473"/>
    </source>
</evidence>
<dbReference type="GO" id="GO:0005730">
    <property type="term" value="C:nucleolus"/>
    <property type="evidence" value="ECO:0007669"/>
    <property type="project" value="TreeGrafter"/>
</dbReference>
<sequence length="795" mass="87673">MLSDSNKETKNSSKSSSGKYSGHPQHAAATSKGSGSNRARQQMGSEQARSLSSESDTSTESESETDETEDEDGEQVTADVDAAILRTLAKIRRKDGDIYNADKKIFDDERAKLASIPAPTTLAHKPTSSNKKITLQDYQRSRIQEALASDASGDAAARALAEATTNPTRLGHHVDYDSSGAPRTYAQEEEDLRREVLAAFHGDVEDDEGGDDDGGGVFQKRGGGVGDDDEDGTSYRSYILRALGGDEDAVRDVLRERAEAVAKEGIILAGNDGDESAVGSNKETGQKKEGEKGKEKARKNGKAQEEADHEFLMNYILNRGWLENDDASVPARKRKSKSGDKNSEVAQAHDERDWDAEAADLESEASFDSRASAFETAYNFRYEALESGAASGTIPTFSRDAAAVGSVRRDEKREKRKEKREERRKRKDTEKAEKMKMLEKAKERKTREIMEKLKKLKEATGSDAVGFEDLDLEAEFDPSAHDRAMEAAFNDDYYAEEDMQFNSDGKPIWNDDIDIGDIDGEEEGPYDSEQAVGAVWGADDEDGRIEMDADFLEGKNGGEQAPDTSKLSKKERKKLKKKEKKRQQQSGDQADSGVIDEAEMDAENAAKQQEDERQALRKLPPAERKKKVSEMLDEYYSMDYEDMIGDLPTRFKYVQVPKSNYGLSPVEILLADDNQLNNVVGIKQIQPYRRGSKRPADLGRRLREFRKDFNTGLGPSGSAHGRHTHGQGSEHRAQQHAGKSGDGQEQGKTKRAGKKERQKLKRAGDGDGAGGEGATAGATEQEERQAKRPKLKNDA</sequence>
<dbReference type="Pfam" id="PF12936">
    <property type="entry name" value="Kri1_C"/>
    <property type="match status" value="1"/>
</dbReference>
<feature type="compositionally biased region" description="Basic and acidic residues" evidence="2">
    <location>
        <begin position="1"/>
        <end position="11"/>
    </location>
</feature>
<dbReference type="OMA" id="WDNYDPR"/>
<feature type="compositionally biased region" description="Polar residues" evidence="2">
    <location>
        <begin position="31"/>
        <end position="51"/>
    </location>
</feature>
<dbReference type="Proteomes" id="UP000027361">
    <property type="component" value="Unassembled WGS sequence"/>
</dbReference>
<feature type="compositionally biased region" description="Basic and acidic residues" evidence="2">
    <location>
        <begin position="284"/>
        <end position="294"/>
    </location>
</feature>